<dbReference type="EMBL" id="BGZK01000291">
    <property type="protein sequence ID" value="GBP34602.1"/>
    <property type="molecule type" value="Genomic_DNA"/>
</dbReference>
<dbReference type="AlphaFoldDB" id="A0A4C1V8G7"/>
<keyword evidence="2" id="KW-1185">Reference proteome</keyword>
<organism evidence="1 2">
    <name type="scientific">Eumeta variegata</name>
    <name type="common">Bagworm moth</name>
    <name type="synonym">Eumeta japonica</name>
    <dbReference type="NCBI Taxonomy" id="151549"/>
    <lineage>
        <taxon>Eukaryota</taxon>
        <taxon>Metazoa</taxon>
        <taxon>Ecdysozoa</taxon>
        <taxon>Arthropoda</taxon>
        <taxon>Hexapoda</taxon>
        <taxon>Insecta</taxon>
        <taxon>Pterygota</taxon>
        <taxon>Neoptera</taxon>
        <taxon>Endopterygota</taxon>
        <taxon>Lepidoptera</taxon>
        <taxon>Glossata</taxon>
        <taxon>Ditrysia</taxon>
        <taxon>Tineoidea</taxon>
        <taxon>Psychidae</taxon>
        <taxon>Oiketicinae</taxon>
        <taxon>Eumeta</taxon>
    </lineage>
</organism>
<name>A0A4C1V8G7_EUMVA</name>
<sequence length="67" mass="7200">MKSVQVLAVNRYAATAFLTIITPLHLPSNPLPPPRKALAPTRGGIPPVRNLCPNVSDGQKEGNVFRV</sequence>
<comment type="caution">
    <text evidence="1">The sequence shown here is derived from an EMBL/GenBank/DDBJ whole genome shotgun (WGS) entry which is preliminary data.</text>
</comment>
<evidence type="ECO:0000313" key="1">
    <source>
        <dbReference type="EMBL" id="GBP34602.1"/>
    </source>
</evidence>
<evidence type="ECO:0000313" key="2">
    <source>
        <dbReference type="Proteomes" id="UP000299102"/>
    </source>
</evidence>
<proteinExistence type="predicted"/>
<gene>
    <name evidence="1" type="ORF">EVAR_18993_1</name>
</gene>
<accession>A0A4C1V8G7</accession>
<dbReference type="Proteomes" id="UP000299102">
    <property type="component" value="Unassembled WGS sequence"/>
</dbReference>
<protein>
    <submittedName>
        <fullName evidence="1">Uncharacterized protein</fullName>
    </submittedName>
</protein>
<reference evidence="1 2" key="1">
    <citation type="journal article" date="2019" name="Commun. Biol.">
        <title>The bagworm genome reveals a unique fibroin gene that provides high tensile strength.</title>
        <authorList>
            <person name="Kono N."/>
            <person name="Nakamura H."/>
            <person name="Ohtoshi R."/>
            <person name="Tomita M."/>
            <person name="Numata K."/>
            <person name="Arakawa K."/>
        </authorList>
    </citation>
    <scope>NUCLEOTIDE SEQUENCE [LARGE SCALE GENOMIC DNA]</scope>
</reference>